<keyword evidence="1" id="KW-0812">Transmembrane</keyword>
<reference evidence="2" key="2">
    <citation type="journal article" date="2023" name="IMA Fungus">
        <title>Comparative genomic study of the Penicillium genus elucidates a diverse pangenome and 15 lateral gene transfer events.</title>
        <authorList>
            <person name="Petersen C."/>
            <person name="Sorensen T."/>
            <person name="Nielsen M.R."/>
            <person name="Sondergaard T.E."/>
            <person name="Sorensen J.L."/>
            <person name="Fitzpatrick D.A."/>
            <person name="Frisvad J.C."/>
            <person name="Nielsen K.L."/>
        </authorList>
    </citation>
    <scope>NUCLEOTIDE SEQUENCE</scope>
    <source>
        <strain evidence="2">IBT 17660</strain>
    </source>
</reference>
<proteinExistence type="predicted"/>
<reference evidence="2" key="1">
    <citation type="submission" date="2022-12" db="EMBL/GenBank/DDBJ databases">
        <authorList>
            <person name="Petersen C."/>
        </authorList>
    </citation>
    <scope>NUCLEOTIDE SEQUENCE</scope>
    <source>
        <strain evidence="2">IBT 17660</strain>
    </source>
</reference>
<feature type="transmembrane region" description="Helical" evidence="1">
    <location>
        <begin position="15"/>
        <end position="38"/>
    </location>
</feature>
<evidence type="ECO:0000256" key="1">
    <source>
        <dbReference type="SAM" id="Phobius"/>
    </source>
</evidence>
<accession>A0A9X0BQS1</accession>
<comment type="caution">
    <text evidence="2">The sequence shown here is derived from an EMBL/GenBank/DDBJ whole genome shotgun (WGS) entry which is preliminary data.</text>
</comment>
<dbReference type="EMBL" id="JAPWDO010000003">
    <property type="protein sequence ID" value="KAJ5479168.1"/>
    <property type="molecule type" value="Genomic_DNA"/>
</dbReference>
<dbReference type="Proteomes" id="UP001147760">
    <property type="component" value="Unassembled WGS sequence"/>
</dbReference>
<evidence type="ECO:0000313" key="3">
    <source>
        <dbReference type="Proteomes" id="UP001147760"/>
    </source>
</evidence>
<gene>
    <name evidence="2" type="ORF">N7530_004677</name>
</gene>
<evidence type="ECO:0000313" key="2">
    <source>
        <dbReference type="EMBL" id="KAJ5479168.1"/>
    </source>
</evidence>
<keyword evidence="3" id="KW-1185">Reference proteome</keyword>
<organism evidence="2 3">
    <name type="scientific">Penicillium desertorum</name>
    <dbReference type="NCBI Taxonomy" id="1303715"/>
    <lineage>
        <taxon>Eukaryota</taxon>
        <taxon>Fungi</taxon>
        <taxon>Dikarya</taxon>
        <taxon>Ascomycota</taxon>
        <taxon>Pezizomycotina</taxon>
        <taxon>Eurotiomycetes</taxon>
        <taxon>Eurotiomycetidae</taxon>
        <taxon>Eurotiales</taxon>
        <taxon>Aspergillaceae</taxon>
        <taxon>Penicillium</taxon>
    </lineage>
</organism>
<protein>
    <submittedName>
        <fullName evidence="2">Uncharacterized protein</fullName>
    </submittedName>
</protein>
<dbReference type="OrthoDB" id="10527587at2759"/>
<name>A0A9X0BQS1_9EURO</name>
<dbReference type="AlphaFoldDB" id="A0A9X0BQS1"/>
<sequence length="67" mass="7596">MQHDFPLLNPVSPPALVILLIPCLTMSGFPAILVSISLSTHTTCLELKFYFALRQWLDWLVLKSRKA</sequence>
<keyword evidence="1" id="KW-1133">Transmembrane helix</keyword>
<keyword evidence="1" id="KW-0472">Membrane</keyword>